<feature type="transmembrane region" description="Helical" evidence="4">
    <location>
        <begin position="159"/>
        <end position="181"/>
    </location>
</feature>
<evidence type="ECO:0000256" key="4">
    <source>
        <dbReference type="SAM" id="Phobius"/>
    </source>
</evidence>
<dbReference type="InterPro" id="IPR036259">
    <property type="entry name" value="MFS_trans_sf"/>
</dbReference>
<feature type="transmembrane region" description="Helical" evidence="4">
    <location>
        <begin position="288"/>
        <end position="307"/>
    </location>
</feature>
<feature type="transmembrane region" description="Helical" evidence="4">
    <location>
        <begin position="227"/>
        <end position="251"/>
    </location>
</feature>
<keyword evidence="1 4" id="KW-0812">Transmembrane</keyword>
<feature type="transmembrane region" description="Helical" evidence="4">
    <location>
        <begin position="96"/>
        <end position="122"/>
    </location>
</feature>
<name>A0ABT4Y9G1_METRE</name>
<dbReference type="Pfam" id="PF07690">
    <property type="entry name" value="MFS_1"/>
    <property type="match status" value="1"/>
</dbReference>
<dbReference type="PANTHER" id="PTHR11360:SF308">
    <property type="entry name" value="BLL3089 PROTEIN"/>
    <property type="match status" value="1"/>
</dbReference>
<dbReference type="EMBL" id="JANEWF010000029">
    <property type="protein sequence ID" value="MDA8485513.1"/>
    <property type="molecule type" value="Genomic_DNA"/>
</dbReference>
<comment type="caution">
    <text evidence="5">The sequence shown here is derived from an EMBL/GenBank/DDBJ whole genome shotgun (WGS) entry which is preliminary data.</text>
</comment>
<feature type="transmembrane region" description="Helical" evidence="4">
    <location>
        <begin position="71"/>
        <end position="90"/>
    </location>
</feature>
<feature type="transmembrane region" description="Helical" evidence="4">
    <location>
        <begin position="353"/>
        <end position="372"/>
    </location>
</feature>
<evidence type="ECO:0000256" key="2">
    <source>
        <dbReference type="ARBA" id="ARBA00022989"/>
    </source>
</evidence>
<feature type="transmembrane region" description="Helical" evidence="4">
    <location>
        <begin position="129"/>
        <end position="147"/>
    </location>
</feature>
<accession>A0ABT4Y9G1</accession>
<evidence type="ECO:0000256" key="1">
    <source>
        <dbReference type="ARBA" id="ARBA00022692"/>
    </source>
</evidence>
<proteinExistence type="predicted"/>
<evidence type="ECO:0000313" key="6">
    <source>
        <dbReference type="Proteomes" id="UP001211689"/>
    </source>
</evidence>
<dbReference type="PANTHER" id="PTHR11360">
    <property type="entry name" value="MONOCARBOXYLATE TRANSPORTER"/>
    <property type="match status" value="1"/>
</dbReference>
<dbReference type="Gene3D" id="1.20.1250.20">
    <property type="entry name" value="MFS general substrate transporter like domains"/>
    <property type="match status" value="1"/>
</dbReference>
<evidence type="ECO:0000256" key="3">
    <source>
        <dbReference type="ARBA" id="ARBA00023136"/>
    </source>
</evidence>
<dbReference type="InterPro" id="IPR011701">
    <property type="entry name" value="MFS"/>
</dbReference>
<feature type="transmembrane region" description="Helical" evidence="4">
    <location>
        <begin position="37"/>
        <end position="59"/>
    </location>
</feature>
<keyword evidence="3 4" id="KW-0472">Membrane</keyword>
<dbReference type="SUPFAM" id="SSF103473">
    <property type="entry name" value="MFS general substrate transporter"/>
    <property type="match status" value="1"/>
</dbReference>
<feature type="transmembrane region" description="Helical" evidence="4">
    <location>
        <begin position="263"/>
        <end position="282"/>
    </location>
</feature>
<keyword evidence="6" id="KW-1185">Reference proteome</keyword>
<keyword evidence="2 4" id="KW-1133">Transmembrane helix</keyword>
<dbReference type="InterPro" id="IPR050327">
    <property type="entry name" value="Proton-linked_MCT"/>
</dbReference>
<protein>
    <submittedName>
        <fullName evidence="5">MFS transporter</fullName>
    </submittedName>
</protein>
<feature type="transmembrane region" description="Helical" evidence="4">
    <location>
        <begin position="319"/>
        <end position="341"/>
    </location>
</feature>
<dbReference type="Proteomes" id="UP001211689">
    <property type="component" value="Unassembled WGS sequence"/>
</dbReference>
<evidence type="ECO:0000313" key="5">
    <source>
        <dbReference type="EMBL" id="MDA8485513.1"/>
    </source>
</evidence>
<feature type="transmembrane region" description="Helical" evidence="4">
    <location>
        <begin position="202"/>
        <end position="221"/>
    </location>
</feature>
<gene>
    <name evidence="5" type="ORF">NNO07_20795</name>
</gene>
<reference evidence="5 6" key="1">
    <citation type="submission" date="2022-07" db="EMBL/GenBank/DDBJ databases">
        <title>Genome Analysis of Selected Gammaproteobacteria from Nigerian Food snails.</title>
        <authorList>
            <person name="Okafor A.C."/>
        </authorList>
    </citation>
    <scope>NUCLEOTIDE SEQUENCE [LARGE SCALE GENOMIC DNA]</scope>
    <source>
        <strain evidence="5 6">Awg 2</strain>
    </source>
</reference>
<sequence length="382" mass="39914">MSSLVLRLGLAQLLNWGVSFYLPGAFASAILRDTHWPATLVHGGLSIALLVMALVSPLSGRWIDRFGGRRVMCAGSLLNAAGCLLLATSTTPVHYLAAWLVLGVGMRLSLYDAAFATLAAILGQDARRAMVQITLFGGLATSLFWPLGGWLADSFGWRTGLACFATFAMLGWTLLLGLPQMARVSPAGTTRSVAIDLPRRPALLYGLAMALIAFLASGLSAHLTGLLAGHGLPIALAALWGIGQVAARLVESLQTRPIPALRLNLWVGVALPACFTLGLAGLGSAPLAGLFVLAYGALNGLATLLRASLPLELFANDAYASALGRLLAPAFVLAAVAPWAYALLRTRAGDLAMLWLSLAIALGVMLTALALYRVPGVELAEK</sequence>
<dbReference type="RefSeq" id="WP_271471807.1">
    <property type="nucleotide sequence ID" value="NZ_JANEWF010000029.1"/>
</dbReference>
<organism evidence="5 6">
    <name type="scientific">Metapseudomonas resinovorans</name>
    <name type="common">Pseudomonas resinovorans</name>
    <dbReference type="NCBI Taxonomy" id="53412"/>
    <lineage>
        <taxon>Bacteria</taxon>
        <taxon>Pseudomonadati</taxon>
        <taxon>Pseudomonadota</taxon>
        <taxon>Gammaproteobacteria</taxon>
        <taxon>Pseudomonadales</taxon>
        <taxon>Pseudomonadaceae</taxon>
        <taxon>Metapseudomonas</taxon>
    </lineage>
</organism>